<dbReference type="InterPro" id="IPR035903">
    <property type="entry name" value="HesB-like_dom_sf"/>
</dbReference>
<accession>A0A7C3PT01</accession>
<evidence type="ECO:0000256" key="1">
    <source>
        <dbReference type="SAM" id="MobiDB-lite"/>
    </source>
</evidence>
<dbReference type="AlphaFoldDB" id="A0A7C3PT01"/>
<dbReference type="GO" id="GO:0051537">
    <property type="term" value="F:2 iron, 2 sulfur cluster binding"/>
    <property type="evidence" value="ECO:0007669"/>
    <property type="project" value="UniProtKB-ARBA"/>
</dbReference>
<dbReference type="EMBL" id="DSRU01000341">
    <property type="protein sequence ID" value="HFN00738.1"/>
    <property type="molecule type" value="Genomic_DNA"/>
</dbReference>
<organism evidence="3">
    <name type="scientific">Oscillatoriales cyanobacterium SpSt-418</name>
    <dbReference type="NCBI Taxonomy" id="2282169"/>
    <lineage>
        <taxon>Bacteria</taxon>
        <taxon>Bacillati</taxon>
        <taxon>Cyanobacteriota</taxon>
        <taxon>Cyanophyceae</taxon>
        <taxon>Oscillatoriophycideae</taxon>
        <taxon>Oscillatoriales</taxon>
    </lineage>
</organism>
<dbReference type="Pfam" id="PF01521">
    <property type="entry name" value="Fe-S_biosyn"/>
    <property type="match status" value="1"/>
</dbReference>
<dbReference type="InterPro" id="IPR017870">
    <property type="entry name" value="FeS_cluster_insertion_CS"/>
</dbReference>
<dbReference type="SUPFAM" id="SSF89360">
    <property type="entry name" value="HesB-like domain"/>
    <property type="match status" value="1"/>
</dbReference>
<dbReference type="Gene3D" id="2.60.300.12">
    <property type="entry name" value="HesB-like domain"/>
    <property type="match status" value="1"/>
</dbReference>
<proteinExistence type="predicted"/>
<dbReference type="PANTHER" id="PTHR47265">
    <property type="entry name" value="IRON-SULFUR ASSEMBLY PROTEIN ISCA, CHLOROPLASTIC"/>
    <property type="match status" value="1"/>
</dbReference>
<name>A0A7C3PT01_9CYAN</name>
<evidence type="ECO:0000313" key="3">
    <source>
        <dbReference type="EMBL" id="HFN00738.1"/>
    </source>
</evidence>
<dbReference type="GO" id="GO:0016226">
    <property type="term" value="P:iron-sulfur cluster assembly"/>
    <property type="evidence" value="ECO:0007669"/>
    <property type="project" value="InterPro"/>
</dbReference>
<sequence>MFQVSPAAQKELQRLQQRQTSNPNYVRLSIKAGGCLGKIYDLRFDSSPQPGDQQVDLGPLRILCDSTSLPEVETLLIDYSEDLMGGGFRFENPKVEQTCGCGNSFAIAPVD</sequence>
<dbReference type="InterPro" id="IPR016092">
    <property type="entry name" value="ATAP"/>
</dbReference>
<comment type="caution">
    <text evidence="3">The sequence shown here is derived from an EMBL/GenBank/DDBJ whole genome shotgun (WGS) entry which is preliminary data.</text>
</comment>
<evidence type="ECO:0000259" key="2">
    <source>
        <dbReference type="Pfam" id="PF01521"/>
    </source>
</evidence>
<feature type="region of interest" description="Disordered" evidence="1">
    <location>
        <begin position="1"/>
        <end position="20"/>
    </location>
</feature>
<dbReference type="InterPro" id="IPR031108">
    <property type="entry name" value="IscA_plant_cyanobact"/>
</dbReference>
<gene>
    <name evidence="3" type="ORF">ENR64_23885</name>
</gene>
<dbReference type="InterPro" id="IPR000361">
    <property type="entry name" value="ATAP_core_dom"/>
</dbReference>
<protein>
    <submittedName>
        <fullName evidence="3">Iron-sulfur cluster assembly accessory protein</fullName>
    </submittedName>
</protein>
<dbReference type="PROSITE" id="PS01152">
    <property type="entry name" value="HESB"/>
    <property type="match status" value="1"/>
</dbReference>
<dbReference type="GO" id="GO:0030674">
    <property type="term" value="F:protein-macromolecule adaptor activity"/>
    <property type="evidence" value="ECO:0007669"/>
    <property type="project" value="TreeGrafter"/>
</dbReference>
<dbReference type="NCBIfam" id="TIGR00049">
    <property type="entry name" value="iron-sulfur cluster assembly accessory protein"/>
    <property type="match status" value="1"/>
</dbReference>
<reference evidence="3" key="1">
    <citation type="journal article" date="2020" name="mSystems">
        <title>Genome- and Community-Level Interaction Insights into Carbon Utilization and Element Cycling Functions of Hydrothermarchaeota in Hydrothermal Sediment.</title>
        <authorList>
            <person name="Zhou Z."/>
            <person name="Liu Y."/>
            <person name="Xu W."/>
            <person name="Pan J."/>
            <person name="Luo Z.H."/>
            <person name="Li M."/>
        </authorList>
    </citation>
    <scope>NUCLEOTIDE SEQUENCE [LARGE SCALE GENOMIC DNA]</scope>
    <source>
        <strain evidence="3">SpSt-418</strain>
    </source>
</reference>
<feature type="domain" description="Core" evidence="2">
    <location>
        <begin position="3"/>
        <end position="103"/>
    </location>
</feature>
<dbReference type="PANTHER" id="PTHR47265:SF1">
    <property type="entry name" value="IRON-SULFUR ASSEMBLY PROTEIN ISCA, CHLOROPLASTIC"/>
    <property type="match status" value="1"/>
</dbReference>